<evidence type="ECO:0000256" key="1">
    <source>
        <dbReference type="SAM" id="MobiDB-lite"/>
    </source>
</evidence>
<dbReference type="VEuPathDB" id="FungiDB:CPAG_06814"/>
<reference evidence="3" key="3">
    <citation type="journal article" date="2010" name="Genome Res.">
        <title>Population genomic sequencing of Coccidioides fungi reveals recent hybridization and transposon control.</title>
        <authorList>
            <person name="Neafsey D.E."/>
            <person name="Barker B.M."/>
            <person name="Sharpton T.J."/>
            <person name="Stajich J.E."/>
            <person name="Park D.J."/>
            <person name="Whiston E."/>
            <person name="Hung C.-Y."/>
            <person name="McMahan C."/>
            <person name="White J."/>
            <person name="Sykes S."/>
            <person name="Heiman D."/>
            <person name="Young S."/>
            <person name="Zeng Q."/>
            <person name="Abouelleil A."/>
            <person name="Aftuck L."/>
            <person name="Bessette D."/>
            <person name="Brown A."/>
            <person name="FitzGerald M."/>
            <person name="Lui A."/>
            <person name="Macdonald J.P."/>
            <person name="Priest M."/>
            <person name="Orbach M.J."/>
            <person name="Galgiani J.N."/>
            <person name="Kirkland T.N."/>
            <person name="Cole G.T."/>
            <person name="Birren B.W."/>
            <person name="Henn M.R."/>
            <person name="Taylor J.W."/>
            <person name="Rounsley S.D."/>
        </authorList>
    </citation>
    <scope>NUCLEOTIDE SEQUENCE [LARGE SCALE GENOMIC DNA]</scope>
    <source>
        <strain evidence="3">RMSCC 3488</strain>
    </source>
</reference>
<proteinExistence type="predicted"/>
<accession>A0A0J6FJK6</accession>
<gene>
    <name evidence="2" type="ORF">CPAG_06814</name>
</gene>
<evidence type="ECO:0000313" key="2">
    <source>
        <dbReference type="EMBL" id="KMM70503.1"/>
    </source>
</evidence>
<feature type="compositionally biased region" description="Low complexity" evidence="1">
    <location>
        <begin position="70"/>
        <end position="79"/>
    </location>
</feature>
<organism evidence="2 3">
    <name type="scientific">Coccidioides posadasii RMSCC 3488</name>
    <dbReference type="NCBI Taxonomy" id="454284"/>
    <lineage>
        <taxon>Eukaryota</taxon>
        <taxon>Fungi</taxon>
        <taxon>Dikarya</taxon>
        <taxon>Ascomycota</taxon>
        <taxon>Pezizomycotina</taxon>
        <taxon>Eurotiomycetes</taxon>
        <taxon>Eurotiomycetidae</taxon>
        <taxon>Onygenales</taxon>
        <taxon>Onygenaceae</taxon>
        <taxon>Coccidioides</taxon>
    </lineage>
</organism>
<reference evidence="2 3" key="1">
    <citation type="submission" date="2007-06" db="EMBL/GenBank/DDBJ databases">
        <title>The Genome Sequence of Coccidioides posadasii RMSCC_3488.</title>
        <authorList>
            <consortium name="Coccidioides Genome Resources Consortium"/>
            <consortium name="The Broad Institute Genome Sequencing Platform"/>
            <person name="Henn M.R."/>
            <person name="Sykes S."/>
            <person name="Young S."/>
            <person name="Jaffe D."/>
            <person name="Berlin A."/>
            <person name="Alvarez P."/>
            <person name="Butler J."/>
            <person name="Gnerre S."/>
            <person name="Grabherr M."/>
            <person name="Mauceli E."/>
            <person name="Brockman W."/>
            <person name="Kodira C."/>
            <person name="Alvarado L."/>
            <person name="Zeng Q."/>
            <person name="Crawford M."/>
            <person name="Antoine C."/>
            <person name="Devon K."/>
            <person name="Galgiani J."/>
            <person name="Orsborn K."/>
            <person name="Lewis M.L."/>
            <person name="Nusbaum C."/>
            <person name="Galagan J."/>
            <person name="Birren B."/>
        </authorList>
    </citation>
    <scope>NUCLEOTIDE SEQUENCE [LARGE SCALE GENOMIC DNA]</scope>
    <source>
        <strain evidence="2 3">RMSCC 3488</strain>
    </source>
</reference>
<protein>
    <submittedName>
        <fullName evidence="2">Uncharacterized protein</fullName>
    </submittedName>
</protein>
<reference evidence="3" key="2">
    <citation type="journal article" date="2009" name="Genome Res.">
        <title>Comparative genomic analyses of the human fungal pathogens Coccidioides and their relatives.</title>
        <authorList>
            <person name="Sharpton T.J."/>
            <person name="Stajich J.E."/>
            <person name="Rounsley S.D."/>
            <person name="Gardner M.J."/>
            <person name="Wortman J.R."/>
            <person name="Jordar V.S."/>
            <person name="Maiti R."/>
            <person name="Kodira C.D."/>
            <person name="Neafsey D.E."/>
            <person name="Zeng Q."/>
            <person name="Hung C.-Y."/>
            <person name="McMahan C."/>
            <person name="Muszewska A."/>
            <person name="Grynberg M."/>
            <person name="Mandel M.A."/>
            <person name="Kellner E.M."/>
            <person name="Barker B.M."/>
            <person name="Galgiani J.N."/>
            <person name="Orbach M.J."/>
            <person name="Kirkland T.N."/>
            <person name="Cole G.T."/>
            <person name="Henn M.R."/>
            <person name="Birren B.W."/>
            <person name="Taylor J.W."/>
        </authorList>
    </citation>
    <scope>NUCLEOTIDE SEQUENCE [LARGE SCALE GENOMIC DNA]</scope>
    <source>
        <strain evidence="3">RMSCC 3488</strain>
    </source>
</reference>
<dbReference type="AlphaFoldDB" id="A0A0J6FJK6"/>
<evidence type="ECO:0000313" key="3">
    <source>
        <dbReference type="Proteomes" id="UP000054567"/>
    </source>
</evidence>
<feature type="region of interest" description="Disordered" evidence="1">
    <location>
        <begin position="70"/>
        <end position="92"/>
    </location>
</feature>
<dbReference type="Proteomes" id="UP000054567">
    <property type="component" value="Unassembled WGS sequence"/>
</dbReference>
<name>A0A0J6FJK6_COCPO</name>
<dbReference type="EMBL" id="DS268112">
    <property type="protein sequence ID" value="KMM70503.1"/>
    <property type="molecule type" value="Genomic_DNA"/>
</dbReference>
<sequence>MKRKGSIATASVRDPLDGWSNRAILACRMVACVGLRTYKFPLKAVCSTALAERTPGGAIHYPWENIRRSTNASTASSRSQFPQGTNPRPALIASSKDSGAIIHTYRLLGLA</sequence>